<evidence type="ECO:0000313" key="3">
    <source>
        <dbReference type="Proteomes" id="UP000192761"/>
    </source>
</evidence>
<feature type="region of interest" description="Disordered" evidence="1">
    <location>
        <begin position="1"/>
        <end position="26"/>
    </location>
</feature>
<dbReference type="EMBL" id="FWXD01000016">
    <property type="protein sequence ID" value="SMC27315.1"/>
    <property type="molecule type" value="Genomic_DNA"/>
</dbReference>
<evidence type="ECO:0000256" key="1">
    <source>
        <dbReference type="SAM" id="MobiDB-lite"/>
    </source>
</evidence>
<keyword evidence="3" id="KW-1185">Reference proteome</keyword>
<dbReference type="RefSeq" id="WP_139798852.1">
    <property type="nucleotide sequence ID" value="NZ_FWXD01000016.1"/>
</dbReference>
<feature type="compositionally biased region" description="Low complexity" evidence="1">
    <location>
        <begin position="7"/>
        <end position="20"/>
    </location>
</feature>
<protein>
    <submittedName>
        <fullName evidence="2">Uncharacterized protein</fullName>
    </submittedName>
</protein>
<organism evidence="2 3">
    <name type="scientific">Andreprevotia lacus DSM 23236</name>
    <dbReference type="NCBI Taxonomy" id="1121001"/>
    <lineage>
        <taxon>Bacteria</taxon>
        <taxon>Pseudomonadati</taxon>
        <taxon>Pseudomonadota</taxon>
        <taxon>Betaproteobacteria</taxon>
        <taxon>Neisseriales</taxon>
        <taxon>Chitinibacteraceae</taxon>
        <taxon>Andreprevotia</taxon>
    </lineage>
</organism>
<reference evidence="2 3" key="1">
    <citation type="submission" date="2017-04" db="EMBL/GenBank/DDBJ databases">
        <authorList>
            <person name="Afonso C.L."/>
            <person name="Miller P.J."/>
            <person name="Scott M.A."/>
            <person name="Spackman E."/>
            <person name="Goraichik I."/>
            <person name="Dimitrov K.M."/>
            <person name="Suarez D.L."/>
            <person name="Swayne D.E."/>
        </authorList>
    </citation>
    <scope>NUCLEOTIDE SEQUENCE [LARGE SCALE GENOMIC DNA]</scope>
    <source>
        <strain evidence="2 3">DSM 23236</strain>
    </source>
</reference>
<name>A0A1W1XTY6_9NEIS</name>
<gene>
    <name evidence="2" type="ORF">SAMN02745857_02812</name>
</gene>
<proteinExistence type="predicted"/>
<dbReference type="Proteomes" id="UP000192761">
    <property type="component" value="Unassembled WGS sequence"/>
</dbReference>
<sequence length="265" mass="28186">MSHTEIAPASGGAPASSSPSVRRQLGTRTPDQDFYQAFLAAHQRNAAASTAGADPAAAVQALQGELGEAQSDSFAMRGIDIATQRIYAEVLNRAYSSQAMANPRAFLQSLSPQALDAVRLSHSLAAPIRPGELSDEGAANLLLPVGYTVDLNHDGMEEIGAALTSHFPPRDAPAAFVDQWQAATAGMDDGELMTYSFQMYHAIYGFRIAGQPAPPPRLPSDQYASYVSAARLLLDNVALSRPYNTPARSEADQRFFTHLLAVLGA</sequence>
<evidence type="ECO:0000313" key="2">
    <source>
        <dbReference type="EMBL" id="SMC27315.1"/>
    </source>
</evidence>
<dbReference type="STRING" id="1121001.SAMN02745857_02812"/>
<accession>A0A1W1XTY6</accession>
<dbReference type="AlphaFoldDB" id="A0A1W1XTY6"/>
<dbReference type="OrthoDB" id="9179410at2"/>